<name>A0A3R8UB46_9GAMM</name>
<dbReference type="AlphaFoldDB" id="A0A3R8UB46"/>
<evidence type="ECO:0000256" key="1">
    <source>
        <dbReference type="SAM" id="Phobius"/>
    </source>
</evidence>
<feature type="transmembrane region" description="Helical" evidence="1">
    <location>
        <begin position="85"/>
        <end position="107"/>
    </location>
</feature>
<feature type="transmembrane region" description="Helical" evidence="1">
    <location>
        <begin position="32"/>
        <end position="49"/>
    </location>
</feature>
<dbReference type="RefSeq" id="WP_125877356.1">
    <property type="nucleotide sequence ID" value="NZ_RHQL01000004.1"/>
</dbReference>
<keyword evidence="1" id="KW-0472">Membrane</keyword>
<keyword evidence="1" id="KW-0812">Transmembrane</keyword>
<dbReference type="Proteomes" id="UP000276506">
    <property type="component" value="Unassembled WGS sequence"/>
</dbReference>
<accession>A0A3R8UB46</accession>
<feature type="transmembrane region" description="Helical" evidence="1">
    <location>
        <begin position="56"/>
        <end position="79"/>
    </location>
</feature>
<feature type="transmembrane region" description="Helical" evidence="1">
    <location>
        <begin position="119"/>
        <end position="148"/>
    </location>
</feature>
<organism evidence="2 3">
    <name type="scientific">Stutzerimonas xanthomarina</name>
    <dbReference type="NCBI Taxonomy" id="271420"/>
    <lineage>
        <taxon>Bacteria</taxon>
        <taxon>Pseudomonadati</taxon>
        <taxon>Pseudomonadota</taxon>
        <taxon>Gammaproteobacteria</taxon>
        <taxon>Pseudomonadales</taxon>
        <taxon>Pseudomonadaceae</taxon>
        <taxon>Stutzerimonas</taxon>
    </lineage>
</organism>
<evidence type="ECO:0000313" key="3">
    <source>
        <dbReference type="Proteomes" id="UP000276506"/>
    </source>
</evidence>
<protein>
    <submittedName>
        <fullName evidence="2">Uncharacterized protein</fullName>
    </submittedName>
</protein>
<proteinExistence type="predicted"/>
<dbReference type="EMBL" id="RHQL01000004">
    <property type="protein sequence ID" value="RRV11846.1"/>
    <property type="molecule type" value="Genomic_DNA"/>
</dbReference>
<comment type="caution">
    <text evidence="2">The sequence shown here is derived from an EMBL/GenBank/DDBJ whole genome shotgun (WGS) entry which is preliminary data.</text>
</comment>
<reference evidence="2 3" key="1">
    <citation type="submission" date="2018-10" db="EMBL/GenBank/DDBJ databases">
        <title>Transmission dynamics of multidrug resistant bacteria on intensive care unit surfaces.</title>
        <authorList>
            <person name="D'Souza A.W."/>
            <person name="Potter R.F."/>
            <person name="Wallace M."/>
            <person name="Shupe A."/>
            <person name="Patel S."/>
            <person name="Sun S."/>
            <person name="Gul D."/>
            <person name="Kwon J.H."/>
            <person name="Andleeb S."/>
            <person name="Burnham C.-A.D."/>
            <person name="Dantas G."/>
        </authorList>
    </citation>
    <scope>NUCLEOTIDE SEQUENCE [LARGE SCALE GENOMIC DNA]</scope>
    <source>
        <strain evidence="2 3">PX_177</strain>
    </source>
</reference>
<gene>
    <name evidence="2" type="ORF">EGJ28_10590</name>
</gene>
<sequence>MKIFRKVDAAILLLVAISPAVAQLLFGDPLYVGIWYYLMVPIAAIAIGVMARAKPLFLLGTSLAASVTLLVYAAINLLLARPEGLLALGHLFSLPGAAAGTVIGAFLSRRLSRPISVLALGFAGTLVGFFLNQLVVCNTVMWCGVLSLPIG</sequence>
<evidence type="ECO:0000313" key="2">
    <source>
        <dbReference type="EMBL" id="RRV11846.1"/>
    </source>
</evidence>
<keyword evidence="1" id="KW-1133">Transmembrane helix</keyword>